<evidence type="ECO:0000256" key="7">
    <source>
        <dbReference type="ARBA" id="ARBA00023306"/>
    </source>
</evidence>
<comment type="subunit">
    <text evidence="8">Part of a complex composed of FtsB, FtsL and FtsQ.</text>
</comment>
<keyword evidence="3 8" id="KW-0132">Cell division</keyword>
<evidence type="ECO:0000256" key="8">
    <source>
        <dbReference type="HAMAP-Rule" id="MF_00910"/>
    </source>
</evidence>
<evidence type="ECO:0000256" key="5">
    <source>
        <dbReference type="ARBA" id="ARBA00022989"/>
    </source>
</evidence>
<dbReference type="PANTHER" id="PTHR37479">
    <property type="entry name" value="CELL DIVISION PROTEIN FTSL"/>
    <property type="match status" value="1"/>
</dbReference>
<organism evidence="11 12">
    <name type="scientific">Methylophaga thiooxydans DMS010</name>
    <dbReference type="NCBI Taxonomy" id="637616"/>
    <lineage>
        <taxon>Bacteria</taxon>
        <taxon>Pseudomonadati</taxon>
        <taxon>Pseudomonadota</taxon>
        <taxon>Gammaproteobacteria</taxon>
        <taxon>Thiotrichales</taxon>
        <taxon>Piscirickettsiaceae</taxon>
        <taxon>Methylophaga</taxon>
    </lineage>
</organism>
<evidence type="ECO:0000256" key="4">
    <source>
        <dbReference type="ARBA" id="ARBA00022692"/>
    </source>
</evidence>
<keyword evidence="4 8" id="KW-0812">Transmembrane</keyword>
<evidence type="ECO:0000256" key="9">
    <source>
        <dbReference type="NCBIfam" id="TIGR02209"/>
    </source>
</evidence>
<keyword evidence="8" id="KW-0997">Cell inner membrane</keyword>
<dbReference type="AlphaFoldDB" id="C0N692"/>
<evidence type="ECO:0000313" key="12">
    <source>
        <dbReference type="Proteomes" id="UP000004679"/>
    </source>
</evidence>
<dbReference type="InterPro" id="IPR011922">
    <property type="entry name" value="Cell_div_FtsL"/>
</dbReference>
<reference evidence="11 12" key="1">
    <citation type="journal article" date="2011" name="J. Bacteriol.">
        <title>Draft genome sequence of the chemolithoheterotrophic, halophilic methylotroph Methylophaga thiooxydans DMS010.</title>
        <authorList>
            <person name="Boden R."/>
            <person name="Ferriera S."/>
            <person name="Johnson J."/>
            <person name="Kelly D.P."/>
            <person name="Murrell J.C."/>
            <person name="Schafer H."/>
        </authorList>
    </citation>
    <scope>NUCLEOTIDE SEQUENCE [LARGE SCALE GENOMIC DNA]</scope>
    <source>
        <strain evidence="11 12">DMS010</strain>
    </source>
</reference>
<dbReference type="NCBIfam" id="TIGR02209">
    <property type="entry name" value="ftsL_broad"/>
    <property type="match status" value="1"/>
</dbReference>
<comment type="subcellular location">
    <subcellularLocation>
        <location evidence="8">Cell inner membrane</location>
        <topology evidence="8">Single-pass type II membrane protein</topology>
    </subcellularLocation>
    <subcellularLocation>
        <location evidence="1">Cell membrane</location>
        <topology evidence="1">Single-pass type II membrane protein</topology>
    </subcellularLocation>
    <text evidence="8">Localizes to the division septum where it forms a ring structure.</text>
</comment>
<feature type="coiled-coil region" evidence="10">
    <location>
        <begin position="37"/>
        <end position="64"/>
    </location>
</feature>
<keyword evidence="6 8" id="KW-0472">Membrane</keyword>
<name>C0N692_9GAMM</name>
<comment type="function">
    <text evidence="8">Essential cell division protein. May link together the upstream cell division proteins, which are predominantly cytoplasmic, with the downstream cell division proteins, which are predominantly periplasmic.</text>
</comment>
<dbReference type="RefSeq" id="WP_008291176.1">
    <property type="nucleotide sequence ID" value="NZ_GG657898.1"/>
</dbReference>
<gene>
    <name evidence="8 11" type="primary">ftsL</name>
    <name evidence="11" type="ORF">MDMS009_1633</name>
</gene>
<feature type="transmembrane region" description="Helical" evidence="8">
    <location>
        <begin position="12"/>
        <end position="32"/>
    </location>
</feature>
<accession>C0N692</accession>
<dbReference type="EMBL" id="GG657898">
    <property type="protein sequence ID" value="EEF79695.1"/>
    <property type="molecule type" value="Genomic_DNA"/>
</dbReference>
<keyword evidence="12" id="KW-1185">Reference proteome</keyword>
<dbReference type="PANTHER" id="PTHR37479:SF1">
    <property type="entry name" value="CELL DIVISION PROTEIN FTSL"/>
    <property type="match status" value="1"/>
</dbReference>
<evidence type="ECO:0000256" key="10">
    <source>
        <dbReference type="SAM" id="Coils"/>
    </source>
</evidence>
<dbReference type="HOGENOM" id="CLU_156524_1_0_6"/>
<proteinExistence type="inferred from homology"/>
<dbReference type="GO" id="GO:0032153">
    <property type="term" value="C:cell division site"/>
    <property type="evidence" value="ECO:0007669"/>
    <property type="project" value="UniProtKB-UniRule"/>
</dbReference>
<dbReference type="Pfam" id="PF04999">
    <property type="entry name" value="FtsL"/>
    <property type="match status" value="1"/>
</dbReference>
<evidence type="ECO:0000256" key="1">
    <source>
        <dbReference type="ARBA" id="ARBA00004401"/>
    </source>
</evidence>
<sequence length="97" mass="11285">MNLKMLFEHIRVDTPLIAMIMVVIISAVGVIYSKHLSRNEFIQLQQLEKQRDLLNEEWGRLLLEQSTWGSPSRVEQQASRRLQMIVPKADMTVVIKP</sequence>
<dbReference type="GO" id="GO:0043093">
    <property type="term" value="P:FtsZ-dependent cytokinesis"/>
    <property type="evidence" value="ECO:0007669"/>
    <property type="project" value="UniProtKB-UniRule"/>
</dbReference>
<protein>
    <recommendedName>
        <fullName evidence="8 9">Cell division protein FtsL</fullName>
    </recommendedName>
</protein>
<evidence type="ECO:0000313" key="11">
    <source>
        <dbReference type="EMBL" id="EEF79695.1"/>
    </source>
</evidence>
<keyword evidence="7 8" id="KW-0131">Cell cycle</keyword>
<keyword evidence="2 8" id="KW-1003">Cell membrane</keyword>
<dbReference type="GO" id="GO:0005886">
    <property type="term" value="C:plasma membrane"/>
    <property type="evidence" value="ECO:0007669"/>
    <property type="project" value="UniProtKB-SubCell"/>
</dbReference>
<dbReference type="OrthoDB" id="5298556at2"/>
<keyword evidence="5 8" id="KW-1133">Transmembrane helix</keyword>
<evidence type="ECO:0000256" key="6">
    <source>
        <dbReference type="ARBA" id="ARBA00023136"/>
    </source>
</evidence>
<dbReference type="HAMAP" id="MF_00910">
    <property type="entry name" value="FtsL"/>
    <property type="match status" value="1"/>
</dbReference>
<dbReference type="Proteomes" id="UP000004679">
    <property type="component" value="Unassembled WGS sequence"/>
</dbReference>
<keyword evidence="10" id="KW-0175">Coiled coil</keyword>
<evidence type="ECO:0000256" key="2">
    <source>
        <dbReference type="ARBA" id="ARBA00022475"/>
    </source>
</evidence>
<evidence type="ECO:0000256" key="3">
    <source>
        <dbReference type="ARBA" id="ARBA00022618"/>
    </source>
</evidence>
<comment type="similarity">
    <text evidence="8">Belongs to the FtsL family.</text>
</comment>